<feature type="region of interest" description="Disordered" evidence="1">
    <location>
        <begin position="183"/>
        <end position="219"/>
    </location>
</feature>
<dbReference type="PROSITE" id="PS51257">
    <property type="entry name" value="PROKAR_LIPOPROTEIN"/>
    <property type="match status" value="1"/>
</dbReference>
<accession>A0ABT1BXM7</accession>
<gene>
    <name evidence="3" type="primary">lptC</name>
    <name evidence="3" type="ORF">NG821_08230</name>
</gene>
<evidence type="ECO:0000256" key="2">
    <source>
        <dbReference type="SAM" id="SignalP"/>
    </source>
</evidence>
<comment type="caution">
    <text evidence="3">The sequence shown here is derived from an EMBL/GenBank/DDBJ whole genome shotgun (WGS) entry which is preliminary data.</text>
</comment>
<feature type="signal peptide" evidence="2">
    <location>
        <begin position="1"/>
        <end position="21"/>
    </location>
</feature>
<dbReference type="NCBIfam" id="TIGR04409">
    <property type="entry name" value="LptC_YrbK"/>
    <property type="match status" value="1"/>
</dbReference>
<dbReference type="Proteomes" id="UP001204015">
    <property type="component" value="Unassembled WGS sequence"/>
</dbReference>
<evidence type="ECO:0000256" key="1">
    <source>
        <dbReference type="SAM" id="MobiDB-lite"/>
    </source>
</evidence>
<protein>
    <submittedName>
        <fullName evidence="3">LPS export ABC transporter periplasmic protein LptC</fullName>
    </submittedName>
</protein>
<dbReference type="EMBL" id="JAMXLY010000029">
    <property type="protein sequence ID" value="MCO6025822.1"/>
    <property type="molecule type" value="Genomic_DNA"/>
</dbReference>
<keyword evidence="4" id="KW-1185">Reference proteome</keyword>
<organism evidence="3 4">
    <name type="scientific">Segatella cerevisiae</name>
    <dbReference type="NCBI Taxonomy" id="2053716"/>
    <lineage>
        <taxon>Bacteria</taxon>
        <taxon>Pseudomonadati</taxon>
        <taxon>Bacteroidota</taxon>
        <taxon>Bacteroidia</taxon>
        <taxon>Bacteroidales</taxon>
        <taxon>Prevotellaceae</taxon>
        <taxon>Segatella</taxon>
    </lineage>
</organism>
<reference evidence="3 4" key="1">
    <citation type="submission" date="2022-06" db="EMBL/GenBank/DDBJ databases">
        <title>A taxonomic note on the genus Prevotella: Description of four novel genera and emended description of the genera Hallella and Xylanibacter.</title>
        <authorList>
            <person name="Hitch T.C.A."/>
        </authorList>
    </citation>
    <scope>NUCLEOTIDE SEQUENCE [LARGE SCALE GENOMIC DNA]</scope>
    <source>
        <strain evidence="3 4">DSM 100619</strain>
    </source>
</reference>
<proteinExistence type="predicted"/>
<name>A0ABT1BXM7_9BACT</name>
<evidence type="ECO:0000313" key="4">
    <source>
        <dbReference type="Proteomes" id="UP001204015"/>
    </source>
</evidence>
<dbReference type="InterPro" id="IPR026265">
    <property type="entry name" value="LptC"/>
</dbReference>
<feature type="chain" id="PRO_5045484296" evidence="2">
    <location>
        <begin position="22"/>
        <end position="219"/>
    </location>
</feature>
<evidence type="ECO:0000313" key="3">
    <source>
        <dbReference type="EMBL" id="MCO6025822.1"/>
    </source>
</evidence>
<keyword evidence="2" id="KW-0732">Signal</keyword>
<sequence>MRKSGLVIVCVMLMAFLAACQQEVEHTAPAIRDRDSVPVMTSYGVNALISDSGVIKYRIVTERWEVNQNLNPSRWIFNKGVFLEAFDEHFHIYSYLQADTAYYYDRNRLWELHGRVRILTKDGLRFSSEELFWDENQHEIYSNKFSRLVTPDRTLVGAYFRSDEQMTKYFVSNTKGSFVKGNMMSSGNDTMRTAPDTMKSRLRPQAVPRPKNTTIPLTH</sequence>